<accession>A0A840W3J5</accession>
<evidence type="ECO:0000256" key="5">
    <source>
        <dbReference type="ARBA" id="ARBA00023295"/>
    </source>
</evidence>
<feature type="domain" description="Glycoside hydrolase family 42 N-terminal" evidence="9">
    <location>
        <begin position="26"/>
        <end position="395"/>
    </location>
</feature>
<dbReference type="InterPro" id="IPR013738">
    <property type="entry name" value="Beta_galactosidase_Trimer"/>
</dbReference>
<comment type="caution">
    <text evidence="12">The sequence shown here is derived from an EMBL/GenBank/DDBJ whole genome shotgun (WGS) entry which is preliminary data.</text>
</comment>
<evidence type="ECO:0000256" key="1">
    <source>
        <dbReference type="ARBA" id="ARBA00001412"/>
    </source>
</evidence>
<evidence type="ECO:0000313" key="13">
    <source>
        <dbReference type="Proteomes" id="UP000579647"/>
    </source>
</evidence>
<feature type="domain" description="Beta-galactosidase C-terminal" evidence="11">
    <location>
        <begin position="625"/>
        <end position="677"/>
    </location>
</feature>
<dbReference type="CDD" id="cd03143">
    <property type="entry name" value="A4_beta-galactosidase_middle_domain"/>
    <property type="match status" value="1"/>
</dbReference>
<evidence type="ECO:0000256" key="2">
    <source>
        <dbReference type="ARBA" id="ARBA00005940"/>
    </source>
</evidence>
<sequence>MTDAASRDWLRWPHDPDRPRFAYGADYNPEQWPREVWEEDLRLMRRAGVNIVTLGVFSWSRLQPGPDTWDFGWLDDIMDRLHENGIAVDLATATASPPAWLTTAHPEVLPLTRTGETVGPGARQHWRPTSPVFRRYALELTTALAEHYGGHPALAAWHVNNELGCHNVHDYSDDAAAAFRTWLRGRYTTIDGLNHAWATDFWSQRYTDWEQVLPPRLAASHANPTQQLDFARFSSDALRDHLRAEREILHRLTPGIPVTTNFMVMGHTADMNYADWAHEVDFIANDHYVRPEPGGADELSFSANLTGGLARGRPWYLMEHSTSAVNWRSVNPAKAPGEMARDSLLHVAHGADAVCYFQWRQSAGGAEKYHSAMVPHAGADSRVYRDVAELGRVLKEDLAEVAGSGRLPARAALLFDWESRWAVRRDSLPSSLLDVHDEAMSWYTAFLDAGVRVDVLPTDADWEGYDLVVTPLLHVLPEATARRLTSYAEGGGHLVTTYFSGIVDENDHVHLGGYPGPLRELLGLRVEEFAPLPEGVRVALDDGSTGTLWSDRITVTDAGTQVWARYADGPLAGGAALTRRALPGGGSAAYVSTRLDEEHRTALLNRLLDGAGVESELPEELRGRVELTVRAGEGVEYRFLTNRTDEPVKLHQLPGTPLTGAVAAGEEERVLAPRAVTAWRVPVSGPATR</sequence>
<evidence type="ECO:0000256" key="7">
    <source>
        <dbReference type="PIRSR" id="PIRSR001084-1"/>
    </source>
</evidence>
<dbReference type="Pfam" id="PF02449">
    <property type="entry name" value="Glyco_hydro_42"/>
    <property type="match status" value="1"/>
</dbReference>
<evidence type="ECO:0000256" key="3">
    <source>
        <dbReference type="ARBA" id="ARBA00012756"/>
    </source>
</evidence>
<dbReference type="InterPro" id="IPR029062">
    <property type="entry name" value="Class_I_gatase-like"/>
</dbReference>
<dbReference type="PANTHER" id="PTHR36447:SF1">
    <property type="entry name" value="BETA-GALACTOSIDASE GANA"/>
    <property type="match status" value="1"/>
</dbReference>
<dbReference type="Gene3D" id="3.20.20.80">
    <property type="entry name" value="Glycosidases"/>
    <property type="match status" value="1"/>
</dbReference>
<dbReference type="InterPro" id="IPR013529">
    <property type="entry name" value="Glyco_hydro_42_N"/>
</dbReference>
<evidence type="ECO:0000259" key="9">
    <source>
        <dbReference type="Pfam" id="PF02449"/>
    </source>
</evidence>
<keyword evidence="5 6" id="KW-0326">Glycosidase</keyword>
<keyword evidence="4 6" id="KW-0378">Hydrolase</keyword>
<evidence type="ECO:0000259" key="11">
    <source>
        <dbReference type="Pfam" id="PF08533"/>
    </source>
</evidence>
<dbReference type="AlphaFoldDB" id="A0A840W3J5"/>
<feature type="active site" description="Proton donor" evidence="7">
    <location>
        <position position="162"/>
    </location>
</feature>
<feature type="domain" description="Beta-galactosidase trimerisation" evidence="10">
    <location>
        <begin position="409"/>
        <end position="613"/>
    </location>
</feature>
<dbReference type="EMBL" id="JACHDO010000001">
    <property type="protein sequence ID" value="MBB5489873.1"/>
    <property type="molecule type" value="Genomic_DNA"/>
</dbReference>
<dbReference type="InterPro" id="IPR003476">
    <property type="entry name" value="Glyco_hydro_42"/>
</dbReference>
<dbReference type="Pfam" id="PF08532">
    <property type="entry name" value="Glyco_hydro_42M"/>
    <property type="match status" value="1"/>
</dbReference>
<gene>
    <name evidence="12" type="ORF">HNR07_001010</name>
</gene>
<dbReference type="PANTHER" id="PTHR36447">
    <property type="entry name" value="BETA-GALACTOSIDASE GANA"/>
    <property type="match status" value="1"/>
</dbReference>
<dbReference type="InterPro" id="IPR013739">
    <property type="entry name" value="Beta_galactosidase_C"/>
</dbReference>
<comment type="similarity">
    <text evidence="2 6">Belongs to the glycosyl hydrolase 42 family.</text>
</comment>
<feature type="binding site" evidence="8">
    <location>
        <position position="327"/>
    </location>
    <ligand>
        <name>substrate</name>
    </ligand>
</feature>
<dbReference type="RefSeq" id="WP_184362505.1">
    <property type="nucleotide sequence ID" value="NZ_BAAAKM010000170.1"/>
</dbReference>
<dbReference type="EC" id="3.2.1.23" evidence="3 6"/>
<feature type="active site" description="Nucleophile" evidence="7">
    <location>
        <position position="319"/>
    </location>
</feature>
<feature type="binding site" evidence="8">
    <location>
        <position position="123"/>
    </location>
    <ligand>
        <name>substrate</name>
    </ligand>
</feature>
<dbReference type="InterPro" id="IPR017853">
    <property type="entry name" value="GH"/>
</dbReference>
<proteinExistence type="inferred from homology"/>
<dbReference type="SUPFAM" id="SSF51445">
    <property type="entry name" value="(Trans)glycosidases"/>
    <property type="match status" value="1"/>
</dbReference>
<keyword evidence="13" id="KW-1185">Reference proteome</keyword>
<organism evidence="12 13">
    <name type="scientific">Nocardiopsis metallicus</name>
    <dbReference type="NCBI Taxonomy" id="179819"/>
    <lineage>
        <taxon>Bacteria</taxon>
        <taxon>Bacillati</taxon>
        <taxon>Actinomycetota</taxon>
        <taxon>Actinomycetes</taxon>
        <taxon>Streptosporangiales</taxon>
        <taxon>Nocardiopsidaceae</taxon>
        <taxon>Nocardiopsis</taxon>
    </lineage>
</organism>
<name>A0A840W3J5_9ACTN</name>
<dbReference type="Proteomes" id="UP000579647">
    <property type="component" value="Unassembled WGS sequence"/>
</dbReference>
<evidence type="ECO:0000313" key="12">
    <source>
        <dbReference type="EMBL" id="MBB5489873.1"/>
    </source>
</evidence>
<dbReference type="Gene3D" id="3.40.50.880">
    <property type="match status" value="1"/>
</dbReference>
<reference evidence="12 13" key="1">
    <citation type="submission" date="2020-08" db="EMBL/GenBank/DDBJ databases">
        <title>Sequencing the genomes of 1000 actinobacteria strains.</title>
        <authorList>
            <person name="Klenk H.-P."/>
        </authorList>
    </citation>
    <scope>NUCLEOTIDE SEQUENCE [LARGE SCALE GENOMIC DNA]</scope>
    <source>
        <strain evidence="12 13">DSM 44598</strain>
    </source>
</reference>
<evidence type="ECO:0000256" key="8">
    <source>
        <dbReference type="PIRSR" id="PIRSR001084-2"/>
    </source>
</evidence>
<evidence type="ECO:0000256" key="6">
    <source>
        <dbReference type="PIRNR" id="PIRNR001084"/>
    </source>
</evidence>
<dbReference type="GO" id="GO:0009341">
    <property type="term" value="C:beta-galactosidase complex"/>
    <property type="evidence" value="ECO:0007669"/>
    <property type="project" value="InterPro"/>
</dbReference>
<dbReference type="SUPFAM" id="SSF52317">
    <property type="entry name" value="Class I glutamine amidotransferase-like"/>
    <property type="match status" value="1"/>
</dbReference>
<dbReference type="GO" id="GO:0004565">
    <property type="term" value="F:beta-galactosidase activity"/>
    <property type="evidence" value="ECO:0007669"/>
    <property type="project" value="UniProtKB-EC"/>
</dbReference>
<evidence type="ECO:0000256" key="4">
    <source>
        <dbReference type="ARBA" id="ARBA00022801"/>
    </source>
</evidence>
<dbReference type="Pfam" id="PF08533">
    <property type="entry name" value="Glyco_hydro_42C"/>
    <property type="match status" value="1"/>
</dbReference>
<comment type="catalytic activity">
    <reaction evidence="1 6">
        <text>Hydrolysis of terminal non-reducing beta-D-galactose residues in beta-D-galactosides.</text>
        <dbReference type="EC" id="3.2.1.23"/>
    </reaction>
</comment>
<dbReference type="GO" id="GO:0006012">
    <property type="term" value="P:galactose metabolic process"/>
    <property type="evidence" value="ECO:0007669"/>
    <property type="project" value="InterPro"/>
</dbReference>
<protein>
    <recommendedName>
        <fullName evidence="3 6">Beta-galactosidase</fullName>
        <shortName evidence="6">Beta-gal</shortName>
        <ecNumber evidence="3 6">3.2.1.23</ecNumber>
    </recommendedName>
</protein>
<dbReference type="PIRSF" id="PIRSF001084">
    <property type="entry name" value="B-galactosidase"/>
    <property type="match status" value="1"/>
</dbReference>
<evidence type="ECO:0000259" key="10">
    <source>
        <dbReference type="Pfam" id="PF08532"/>
    </source>
</evidence>
<feature type="binding site" evidence="8">
    <location>
        <position position="161"/>
    </location>
    <ligand>
        <name>substrate</name>
    </ligand>
</feature>